<organism evidence="1 2">
    <name type="scientific">Cirrhinus mrigala</name>
    <name type="common">Mrigala</name>
    <dbReference type="NCBI Taxonomy" id="683832"/>
    <lineage>
        <taxon>Eukaryota</taxon>
        <taxon>Metazoa</taxon>
        <taxon>Chordata</taxon>
        <taxon>Craniata</taxon>
        <taxon>Vertebrata</taxon>
        <taxon>Euteleostomi</taxon>
        <taxon>Actinopterygii</taxon>
        <taxon>Neopterygii</taxon>
        <taxon>Teleostei</taxon>
        <taxon>Ostariophysi</taxon>
        <taxon>Cypriniformes</taxon>
        <taxon>Cyprinidae</taxon>
        <taxon>Labeoninae</taxon>
        <taxon>Labeonini</taxon>
        <taxon>Cirrhinus</taxon>
    </lineage>
</organism>
<feature type="non-terminal residue" evidence="1">
    <location>
        <position position="54"/>
    </location>
</feature>
<gene>
    <name evidence="1" type="ORF">M9458_038887</name>
</gene>
<dbReference type="Gene3D" id="1.10.8.1310">
    <property type="match status" value="1"/>
</dbReference>
<comment type="caution">
    <text evidence="1">The sequence shown here is derived from an EMBL/GenBank/DDBJ whole genome shotgun (WGS) entry which is preliminary data.</text>
</comment>
<evidence type="ECO:0000313" key="1">
    <source>
        <dbReference type="EMBL" id="KAL0167043.1"/>
    </source>
</evidence>
<dbReference type="Proteomes" id="UP001529510">
    <property type="component" value="Unassembled WGS sequence"/>
</dbReference>
<dbReference type="EMBL" id="JAMKFB020000019">
    <property type="protein sequence ID" value="KAL0167043.1"/>
    <property type="molecule type" value="Genomic_DNA"/>
</dbReference>
<keyword evidence="2" id="KW-1185">Reference proteome</keyword>
<accession>A0ABD0P2F9</accession>
<reference evidence="1 2" key="1">
    <citation type="submission" date="2024-05" db="EMBL/GenBank/DDBJ databases">
        <title>Genome sequencing and assembly of Indian major carp, Cirrhinus mrigala (Hamilton, 1822).</title>
        <authorList>
            <person name="Mohindra V."/>
            <person name="Chowdhury L.M."/>
            <person name="Lal K."/>
            <person name="Jena J.K."/>
        </authorList>
    </citation>
    <scope>NUCLEOTIDE SEQUENCE [LARGE SCALE GENOMIC DNA]</scope>
    <source>
        <strain evidence="1">CM1030</strain>
        <tissue evidence="1">Blood</tissue>
    </source>
</reference>
<dbReference type="AlphaFoldDB" id="A0ABD0P2F9"/>
<protein>
    <submittedName>
        <fullName evidence="1">Uncharacterized protein</fullName>
    </submittedName>
</protein>
<sequence>KLLEIHQALNSDPVDIETLRRAAVSKGGLLTDDIRRKVWPKLLSINVYNLPAKP</sequence>
<feature type="non-terminal residue" evidence="1">
    <location>
        <position position="1"/>
    </location>
</feature>
<evidence type="ECO:0000313" key="2">
    <source>
        <dbReference type="Proteomes" id="UP001529510"/>
    </source>
</evidence>
<proteinExistence type="predicted"/>
<name>A0ABD0P2F9_CIRMR</name>